<comment type="caution">
    <text evidence="2">The sequence shown here is derived from an EMBL/GenBank/DDBJ whole genome shotgun (WGS) entry which is preliminary data.</text>
</comment>
<accession>A0A4S3J8T1</accession>
<dbReference type="AlphaFoldDB" id="A0A4S3J8T1"/>
<dbReference type="Proteomes" id="UP000308092">
    <property type="component" value="Unassembled WGS sequence"/>
</dbReference>
<evidence type="ECO:0000256" key="1">
    <source>
        <dbReference type="SAM" id="MobiDB-lite"/>
    </source>
</evidence>
<sequence>MENRPSPAQRNTPVRTNGSVCGGRSVNKKRPREGNKVNKKCTETKNVTTKWDRPSKRQRQHRHVQERSEFELEPEPASDCHFEGKHRTPLGNFPSDILQNIKDNNDNGYDGDNSSDQVNGILIPAAESCPNTDDDPRSLPSIDQLDAVDGSVDSQPDHGDLPEFMHPQFALTWSLESARMLDDLEWLPGMQNRAKLKE</sequence>
<dbReference type="EMBL" id="SOSA01000499">
    <property type="protein sequence ID" value="THC90628.1"/>
    <property type="molecule type" value="Genomic_DNA"/>
</dbReference>
<feature type="region of interest" description="Disordered" evidence="1">
    <location>
        <begin position="1"/>
        <end position="80"/>
    </location>
</feature>
<feature type="compositionally biased region" description="Polar residues" evidence="1">
    <location>
        <begin position="1"/>
        <end position="19"/>
    </location>
</feature>
<evidence type="ECO:0000313" key="2">
    <source>
        <dbReference type="EMBL" id="THC90628.1"/>
    </source>
</evidence>
<organism evidence="2 3">
    <name type="scientific">Aspergillus tanneri</name>
    <dbReference type="NCBI Taxonomy" id="1220188"/>
    <lineage>
        <taxon>Eukaryota</taxon>
        <taxon>Fungi</taxon>
        <taxon>Dikarya</taxon>
        <taxon>Ascomycota</taxon>
        <taxon>Pezizomycotina</taxon>
        <taxon>Eurotiomycetes</taxon>
        <taxon>Eurotiomycetidae</taxon>
        <taxon>Eurotiales</taxon>
        <taxon>Aspergillaceae</taxon>
        <taxon>Aspergillus</taxon>
        <taxon>Aspergillus subgen. Circumdati</taxon>
    </lineage>
</organism>
<protein>
    <submittedName>
        <fullName evidence="2">Uncharacterized protein</fullName>
    </submittedName>
</protein>
<feature type="region of interest" description="Disordered" evidence="1">
    <location>
        <begin position="126"/>
        <end position="164"/>
    </location>
</feature>
<dbReference type="VEuPathDB" id="FungiDB:EYZ11_009907"/>
<gene>
    <name evidence="2" type="ORF">EYZ11_009907</name>
</gene>
<keyword evidence="3" id="KW-1185">Reference proteome</keyword>
<proteinExistence type="predicted"/>
<reference evidence="2 3" key="1">
    <citation type="submission" date="2019-03" db="EMBL/GenBank/DDBJ databases">
        <title>The genome sequence of a newly discovered highly antifungal drug resistant Aspergillus species, Aspergillus tanneri NIH 1004.</title>
        <authorList>
            <person name="Mounaud S."/>
            <person name="Singh I."/>
            <person name="Joardar V."/>
            <person name="Pakala S."/>
            <person name="Pakala S."/>
            <person name="Venepally P."/>
            <person name="Hoover J."/>
            <person name="Nierman W."/>
            <person name="Chung J."/>
            <person name="Losada L."/>
        </authorList>
    </citation>
    <scope>NUCLEOTIDE SEQUENCE [LARGE SCALE GENOMIC DNA]</scope>
    <source>
        <strain evidence="2 3">NIH1004</strain>
    </source>
</reference>
<evidence type="ECO:0000313" key="3">
    <source>
        <dbReference type="Proteomes" id="UP000308092"/>
    </source>
</evidence>
<name>A0A4S3J8T1_9EURO</name>
<feature type="compositionally biased region" description="Basic and acidic residues" evidence="1">
    <location>
        <begin position="32"/>
        <end position="43"/>
    </location>
</feature>